<reference evidence="2 3" key="1">
    <citation type="journal article" date="2024" name="Science">
        <title>Giant polyketide synthase enzymes in the biosynthesis of giant marine polyether toxins.</title>
        <authorList>
            <person name="Fallon T.R."/>
            <person name="Shende V.V."/>
            <person name="Wierzbicki I.H."/>
            <person name="Pendleton A.L."/>
            <person name="Watervoot N.F."/>
            <person name="Auber R.P."/>
            <person name="Gonzalez D.J."/>
            <person name="Wisecaver J.H."/>
            <person name="Moore B.S."/>
        </authorList>
    </citation>
    <scope>NUCLEOTIDE SEQUENCE [LARGE SCALE GENOMIC DNA]</scope>
    <source>
        <strain evidence="2 3">12B1</strain>
    </source>
</reference>
<evidence type="ECO:0000313" key="2">
    <source>
        <dbReference type="EMBL" id="KAL1495570.1"/>
    </source>
</evidence>
<dbReference type="Proteomes" id="UP001515480">
    <property type="component" value="Unassembled WGS sequence"/>
</dbReference>
<organism evidence="2 3">
    <name type="scientific">Prymnesium parvum</name>
    <name type="common">Toxic golden alga</name>
    <dbReference type="NCBI Taxonomy" id="97485"/>
    <lineage>
        <taxon>Eukaryota</taxon>
        <taxon>Haptista</taxon>
        <taxon>Haptophyta</taxon>
        <taxon>Prymnesiophyceae</taxon>
        <taxon>Prymnesiales</taxon>
        <taxon>Prymnesiaceae</taxon>
        <taxon>Prymnesium</taxon>
    </lineage>
</organism>
<proteinExistence type="predicted"/>
<evidence type="ECO:0000256" key="1">
    <source>
        <dbReference type="SAM" id="MobiDB-lite"/>
    </source>
</evidence>
<keyword evidence="3" id="KW-1185">Reference proteome</keyword>
<sequence length="417" mass="45526">MRVAAQLSLDGEHRARRGGTPHDAALPSTPGVHPRAQPHPAPLRPKAAERSTTHKSERYGSVVPPPLLPLACEVGAAPGYWGGARSLDWALHPTEQCPVALHAFVRVEPSACGAKATGKSGLPTNLPTCVVQDRAQLEALRNGSILMLGDSTSAQLLMHACDAFASKALSFVANASYFETLPNATKYRHRLRSMDNHACRLLGRRNGLGLPIGSFSHYGATGPPYWAYAYPLAPWLGSTSVEQVERDAPSFSQRFVEGAPPDVVVVGSGFWDIAAWWLHEGNTSRSWEAGPSYIPRYVRGVDGLLTATRRTFPHSKIVWRTMHPGFKHSITPSVVAMLNEAVRAKSKDWQVPLFDVARMVDQLPKSTHPVPLPKERGSPYGTVDGRHLHEWLNIGLLNVLLNLLSQTLRHRPSPTLA</sequence>
<dbReference type="EMBL" id="JBGBPQ010000032">
    <property type="protein sequence ID" value="KAL1495570.1"/>
    <property type="molecule type" value="Genomic_DNA"/>
</dbReference>
<feature type="region of interest" description="Disordered" evidence="1">
    <location>
        <begin position="1"/>
        <end position="60"/>
    </location>
</feature>
<gene>
    <name evidence="2" type="ORF">AB1Y20_016931</name>
</gene>
<evidence type="ECO:0008006" key="4">
    <source>
        <dbReference type="Google" id="ProtNLM"/>
    </source>
</evidence>
<evidence type="ECO:0000313" key="3">
    <source>
        <dbReference type="Proteomes" id="UP001515480"/>
    </source>
</evidence>
<feature type="compositionally biased region" description="Basic and acidic residues" evidence="1">
    <location>
        <begin position="46"/>
        <end position="58"/>
    </location>
</feature>
<protein>
    <recommendedName>
        <fullName evidence="4">SGNH hydrolase-type esterase domain-containing protein</fullName>
    </recommendedName>
</protein>
<dbReference type="SUPFAM" id="SSF52266">
    <property type="entry name" value="SGNH hydrolase"/>
    <property type="match status" value="1"/>
</dbReference>
<dbReference type="AlphaFoldDB" id="A0AB34IBL1"/>
<accession>A0AB34IBL1</accession>
<name>A0AB34IBL1_PRYPA</name>
<comment type="caution">
    <text evidence="2">The sequence shown here is derived from an EMBL/GenBank/DDBJ whole genome shotgun (WGS) entry which is preliminary data.</text>
</comment>